<organism evidence="1 2">
    <name type="scientific">Demequina mangrovi</name>
    <dbReference type="NCBI Taxonomy" id="1043493"/>
    <lineage>
        <taxon>Bacteria</taxon>
        <taxon>Bacillati</taxon>
        <taxon>Actinomycetota</taxon>
        <taxon>Actinomycetes</taxon>
        <taxon>Micrococcales</taxon>
        <taxon>Demequinaceae</taxon>
        <taxon>Demequina</taxon>
    </lineage>
</organism>
<proteinExistence type="predicted"/>
<accession>A0A1H6YTB9</accession>
<sequence length="334" mass="34002">MTDVDDARARGEAVSRRRVLHGIAWTTPAVLIATSSPPAAASGGEGISSAQGALALAGTFTALNESAFTFDTMVAYAGAARSAGAGVSPVTSVTLDLALPSGRVTGEAPSIVSGSAWTYTGAATAGGETSFTFAWQGDNLTDATPSTSPLTVTIPKTASLDAAAVTFTARGTSAGLPVPPSVVVDTRAVLTANAPTFAHGGAIRHQEWFQSNPKVDAWVFNAALVWSGPWSPVGPAINHIAVEFRIPAGESDGTLLPSWDGIGAGWTADGVPAVVDGFWRVRYRYNGAISKGSERTDELRFALKAPVATATAVQYTLTGQSAGVALTAAGVVSR</sequence>
<dbReference type="InterPro" id="IPR006311">
    <property type="entry name" value="TAT_signal"/>
</dbReference>
<reference evidence="2" key="1">
    <citation type="submission" date="2016-10" db="EMBL/GenBank/DDBJ databases">
        <authorList>
            <person name="Varghese N."/>
        </authorList>
    </citation>
    <scope>NUCLEOTIDE SEQUENCE [LARGE SCALE GENOMIC DNA]</scope>
    <source>
        <strain evidence="2">DSM 24868</strain>
    </source>
</reference>
<protein>
    <submittedName>
        <fullName evidence="1">Uncharacterized protein</fullName>
    </submittedName>
</protein>
<evidence type="ECO:0000313" key="1">
    <source>
        <dbReference type="EMBL" id="SEJ39965.1"/>
    </source>
</evidence>
<gene>
    <name evidence="1" type="ORF">SAMN05421637_1715</name>
</gene>
<evidence type="ECO:0000313" key="2">
    <source>
        <dbReference type="Proteomes" id="UP000183315"/>
    </source>
</evidence>
<dbReference type="OrthoDB" id="9829443at2"/>
<dbReference type="Proteomes" id="UP000183315">
    <property type="component" value="Unassembled WGS sequence"/>
</dbReference>
<dbReference type="EMBL" id="FNZI01000003">
    <property type="protein sequence ID" value="SEJ39965.1"/>
    <property type="molecule type" value="Genomic_DNA"/>
</dbReference>
<dbReference type="PROSITE" id="PS51318">
    <property type="entry name" value="TAT"/>
    <property type="match status" value="1"/>
</dbReference>
<dbReference type="AlphaFoldDB" id="A0A1H6YTB9"/>
<dbReference type="RefSeq" id="WP_042213603.1">
    <property type="nucleotide sequence ID" value="NZ_BBLU01000004.1"/>
</dbReference>
<dbReference type="STRING" id="1043493.SAMN05421637_1715"/>
<name>A0A1H6YTB9_9MICO</name>
<keyword evidence="2" id="KW-1185">Reference proteome</keyword>